<dbReference type="SMART" id="SM00382">
    <property type="entry name" value="AAA"/>
    <property type="match status" value="1"/>
</dbReference>
<dbReference type="GO" id="GO:0005524">
    <property type="term" value="F:ATP binding"/>
    <property type="evidence" value="ECO:0007669"/>
    <property type="project" value="UniProtKB-KW"/>
</dbReference>
<evidence type="ECO:0000256" key="1">
    <source>
        <dbReference type="ARBA" id="ARBA00005417"/>
    </source>
</evidence>
<sequence length="278" mass="29274">MSRVGAADAPALSLRGAGLRYGEHEVWSGLDLDVHPGELVAVLGPNGSGKTSLVRAVLGQQPLTSGRLEVRGRPPRAGSSEIGYVPQQRLIDPMTPLRARDLVRQGLDGHRWGVPLPSRRVRARVDELLASVGATAYGDVPVGLLSGGEQQRVRVAQAVATDPALLLCDEPLLSLDLAHQREVVSVIDARRRAGTAVLFVTHEINPVLDVVDKVLYLAPAGHRVGTPDEVLTTASLTELYGTRVEVLHHAGRVLIAATGAQADHDCHPGQALAAGGAA</sequence>
<keyword evidence="7" id="KW-1185">Reference proteome</keyword>
<evidence type="ECO:0000313" key="6">
    <source>
        <dbReference type="EMBL" id="TXR55188.1"/>
    </source>
</evidence>
<dbReference type="InterPro" id="IPR003593">
    <property type="entry name" value="AAA+_ATPase"/>
</dbReference>
<proteinExistence type="inferred from homology"/>
<evidence type="ECO:0000256" key="2">
    <source>
        <dbReference type="ARBA" id="ARBA00022448"/>
    </source>
</evidence>
<reference evidence="6 7" key="1">
    <citation type="submission" date="2019-07" db="EMBL/GenBank/DDBJ databases">
        <title>Quadrisphaera sp. strain DD2A genome sequencing and assembly.</title>
        <authorList>
            <person name="Kim I."/>
        </authorList>
    </citation>
    <scope>NUCLEOTIDE SEQUENCE [LARGE SCALE GENOMIC DNA]</scope>
    <source>
        <strain evidence="6 7">DD2A</strain>
    </source>
</reference>
<dbReference type="GO" id="GO:0016887">
    <property type="term" value="F:ATP hydrolysis activity"/>
    <property type="evidence" value="ECO:0007669"/>
    <property type="project" value="InterPro"/>
</dbReference>
<dbReference type="Pfam" id="PF00005">
    <property type="entry name" value="ABC_tran"/>
    <property type="match status" value="1"/>
</dbReference>
<comment type="caution">
    <text evidence="6">The sequence shown here is derived from an EMBL/GenBank/DDBJ whole genome shotgun (WGS) entry which is preliminary data.</text>
</comment>
<evidence type="ECO:0000256" key="4">
    <source>
        <dbReference type="ARBA" id="ARBA00022840"/>
    </source>
</evidence>
<dbReference type="EMBL" id="VKAC01000010">
    <property type="protein sequence ID" value="TXR55188.1"/>
    <property type="molecule type" value="Genomic_DNA"/>
</dbReference>
<evidence type="ECO:0000313" key="7">
    <source>
        <dbReference type="Proteomes" id="UP000321234"/>
    </source>
</evidence>
<keyword evidence="2" id="KW-0813">Transport</keyword>
<evidence type="ECO:0000256" key="3">
    <source>
        <dbReference type="ARBA" id="ARBA00022741"/>
    </source>
</evidence>
<evidence type="ECO:0000259" key="5">
    <source>
        <dbReference type="PROSITE" id="PS50893"/>
    </source>
</evidence>
<name>A0A5C8ZDF3_9ACTN</name>
<accession>A0A5C8ZDF3</accession>
<dbReference type="PANTHER" id="PTHR42734:SF5">
    <property type="entry name" value="IRON TRANSPORT SYSTEM ATP-BINDING PROTEIN HI_0361-RELATED"/>
    <property type="match status" value="1"/>
</dbReference>
<organism evidence="6 7">
    <name type="scientific">Quadrisphaera setariae</name>
    <dbReference type="NCBI Taxonomy" id="2593304"/>
    <lineage>
        <taxon>Bacteria</taxon>
        <taxon>Bacillati</taxon>
        <taxon>Actinomycetota</taxon>
        <taxon>Actinomycetes</taxon>
        <taxon>Kineosporiales</taxon>
        <taxon>Kineosporiaceae</taxon>
        <taxon>Quadrisphaera</taxon>
    </lineage>
</organism>
<dbReference type="InterPro" id="IPR017871">
    <property type="entry name" value="ABC_transporter-like_CS"/>
</dbReference>
<keyword evidence="4 6" id="KW-0067">ATP-binding</keyword>
<dbReference type="SUPFAM" id="SSF52540">
    <property type="entry name" value="P-loop containing nucleoside triphosphate hydrolases"/>
    <property type="match status" value="1"/>
</dbReference>
<comment type="similarity">
    <text evidence="1">Belongs to the ABC transporter superfamily.</text>
</comment>
<dbReference type="InterPro" id="IPR027417">
    <property type="entry name" value="P-loop_NTPase"/>
</dbReference>
<dbReference type="CDD" id="cd03235">
    <property type="entry name" value="ABC_Metallic_Cations"/>
    <property type="match status" value="1"/>
</dbReference>
<protein>
    <submittedName>
        <fullName evidence="6">ABC transporter ATP-binding protein</fullName>
    </submittedName>
</protein>
<dbReference type="PROSITE" id="PS00211">
    <property type="entry name" value="ABC_TRANSPORTER_1"/>
    <property type="match status" value="1"/>
</dbReference>
<dbReference type="InterPro" id="IPR050153">
    <property type="entry name" value="Metal_Ion_Import_ABC"/>
</dbReference>
<dbReference type="InterPro" id="IPR003439">
    <property type="entry name" value="ABC_transporter-like_ATP-bd"/>
</dbReference>
<dbReference type="PANTHER" id="PTHR42734">
    <property type="entry name" value="METAL TRANSPORT SYSTEM ATP-BINDING PROTEIN TM_0124-RELATED"/>
    <property type="match status" value="1"/>
</dbReference>
<dbReference type="PROSITE" id="PS50893">
    <property type="entry name" value="ABC_TRANSPORTER_2"/>
    <property type="match status" value="1"/>
</dbReference>
<keyword evidence="3" id="KW-0547">Nucleotide-binding</keyword>
<feature type="domain" description="ABC transporter" evidence="5">
    <location>
        <begin position="12"/>
        <end position="244"/>
    </location>
</feature>
<dbReference type="Gene3D" id="3.40.50.300">
    <property type="entry name" value="P-loop containing nucleotide triphosphate hydrolases"/>
    <property type="match status" value="1"/>
</dbReference>
<dbReference type="Proteomes" id="UP000321234">
    <property type="component" value="Unassembled WGS sequence"/>
</dbReference>
<dbReference type="OrthoDB" id="3282096at2"/>
<gene>
    <name evidence="6" type="ORF">FMM08_16725</name>
</gene>
<dbReference type="AlphaFoldDB" id="A0A5C8ZDF3"/>